<dbReference type="Pfam" id="PF01850">
    <property type="entry name" value="PIN"/>
    <property type="match status" value="1"/>
</dbReference>
<dbReference type="GO" id="GO:0016788">
    <property type="term" value="F:hydrolase activity, acting on ester bonds"/>
    <property type="evidence" value="ECO:0007669"/>
    <property type="project" value="InterPro"/>
</dbReference>
<feature type="domain" description="PIN" evidence="5">
    <location>
        <begin position="2"/>
        <end position="132"/>
    </location>
</feature>
<evidence type="ECO:0000256" key="3">
    <source>
        <dbReference type="ARBA" id="ARBA00022723"/>
    </source>
</evidence>
<dbReference type="NCBIfam" id="TIGR00028">
    <property type="entry name" value="Mtu_PIN_fam"/>
    <property type="match status" value="1"/>
</dbReference>
<evidence type="ECO:0000256" key="1">
    <source>
        <dbReference type="ARBA" id="ARBA00022649"/>
    </source>
</evidence>
<sequence>MIVPDVNLLLHAMNAQSDHHERAWSWWSSAWSGTEHIGLAWSVLLGYLRITTHPRIMPVPQPFDVAINDVRSWMSAPISVILTPGPDHLHVMDALMAGAGRGGDLTPDAHLAALAVENGGTIYSQDADFARFHGVRWIDPCA</sequence>
<keyword evidence="1" id="KW-1277">Toxin-antitoxin system</keyword>
<evidence type="ECO:0000256" key="2">
    <source>
        <dbReference type="ARBA" id="ARBA00022722"/>
    </source>
</evidence>
<keyword evidence="2" id="KW-0540">Nuclease</keyword>
<dbReference type="EMBL" id="CAFBNE010000045">
    <property type="protein sequence ID" value="CAB4951050.1"/>
    <property type="molecule type" value="Genomic_DNA"/>
</dbReference>
<dbReference type="HAMAP" id="MF_00265">
    <property type="entry name" value="VapC_Nob1"/>
    <property type="match status" value="1"/>
</dbReference>
<dbReference type="GO" id="GO:0045926">
    <property type="term" value="P:negative regulation of growth"/>
    <property type="evidence" value="ECO:0007669"/>
    <property type="project" value="UniProtKB-ARBA"/>
</dbReference>
<accession>A0A6J7K4P0</accession>
<evidence type="ECO:0000313" key="6">
    <source>
        <dbReference type="EMBL" id="CAB4951050.1"/>
    </source>
</evidence>
<reference evidence="6" key="1">
    <citation type="submission" date="2020-05" db="EMBL/GenBank/DDBJ databases">
        <authorList>
            <person name="Chiriac C."/>
            <person name="Salcher M."/>
            <person name="Ghai R."/>
            <person name="Kavagutti S V."/>
        </authorList>
    </citation>
    <scope>NUCLEOTIDE SEQUENCE</scope>
</reference>
<evidence type="ECO:0000256" key="4">
    <source>
        <dbReference type="ARBA" id="ARBA00022801"/>
    </source>
</evidence>
<dbReference type="GO" id="GO:0046872">
    <property type="term" value="F:metal ion binding"/>
    <property type="evidence" value="ECO:0007669"/>
    <property type="project" value="UniProtKB-KW"/>
</dbReference>
<dbReference type="GO" id="GO:0004540">
    <property type="term" value="F:RNA nuclease activity"/>
    <property type="evidence" value="ECO:0007669"/>
    <property type="project" value="InterPro"/>
</dbReference>
<dbReference type="SUPFAM" id="SSF88723">
    <property type="entry name" value="PIN domain-like"/>
    <property type="match status" value="1"/>
</dbReference>
<proteinExistence type="inferred from homology"/>
<keyword evidence="4" id="KW-0378">Hydrolase</keyword>
<dbReference type="InterPro" id="IPR002716">
    <property type="entry name" value="PIN_dom"/>
</dbReference>
<dbReference type="InterPro" id="IPR029060">
    <property type="entry name" value="PIN-like_dom_sf"/>
</dbReference>
<name>A0A6J7K4P0_9ZZZZ</name>
<organism evidence="6">
    <name type="scientific">freshwater metagenome</name>
    <dbReference type="NCBI Taxonomy" id="449393"/>
    <lineage>
        <taxon>unclassified sequences</taxon>
        <taxon>metagenomes</taxon>
        <taxon>ecological metagenomes</taxon>
    </lineage>
</organism>
<dbReference type="AlphaFoldDB" id="A0A6J7K4P0"/>
<dbReference type="InterPro" id="IPR006226">
    <property type="entry name" value="Mtu_PIN"/>
</dbReference>
<protein>
    <submittedName>
        <fullName evidence="6">Unannotated protein</fullName>
    </submittedName>
</protein>
<keyword evidence="3" id="KW-0479">Metal-binding</keyword>
<gene>
    <name evidence="6" type="ORF">UFOPK3772_01543</name>
</gene>
<evidence type="ECO:0000259" key="5">
    <source>
        <dbReference type="Pfam" id="PF01850"/>
    </source>
</evidence>
<dbReference type="InterPro" id="IPR022907">
    <property type="entry name" value="VapC_family"/>
</dbReference>